<dbReference type="Pfam" id="PF08031">
    <property type="entry name" value="BBE"/>
    <property type="match status" value="1"/>
</dbReference>
<name>A0A167UV66_PENCH</name>
<dbReference type="InterPro" id="IPR036318">
    <property type="entry name" value="FAD-bd_PCMH-like_sf"/>
</dbReference>
<dbReference type="InterPro" id="IPR006093">
    <property type="entry name" value="Oxy_OxRdtase_FAD_BS"/>
</dbReference>
<keyword evidence="3" id="KW-0285">Flavoprotein</keyword>
<evidence type="ECO:0000256" key="5">
    <source>
        <dbReference type="ARBA" id="ARBA00023002"/>
    </source>
</evidence>
<feature type="signal peptide" evidence="6">
    <location>
        <begin position="1"/>
        <end position="23"/>
    </location>
</feature>
<evidence type="ECO:0000256" key="4">
    <source>
        <dbReference type="ARBA" id="ARBA00022827"/>
    </source>
</evidence>
<feature type="domain" description="FAD-binding PCMH-type" evidence="7">
    <location>
        <begin position="121"/>
        <end position="301"/>
    </location>
</feature>
<organism evidence="9">
    <name type="scientific">Penicillium chrysogenum</name>
    <name type="common">Penicillium notatum</name>
    <dbReference type="NCBI Taxonomy" id="5076"/>
    <lineage>
        <taxon>Eukaryota</taxon>
        <taxon>Fungi</taxon>
        <taxon>Dikarya</taxon>
        <taxon>Ascomycota</taxon>
        <taxon>Pezizomycotina</taxon>
        <taxon>Eurotiomycetes</taxon>
        <taxon>Eurotiomycetidae</taxon>
        <taxon>Eurotiales</taxon>
        <taxon>Aspergillaceae</taxon>
        <taxon>Penicillium</taxon>
        <taxon>Penicillium chrysogenum species complex</taxon>
    </lineage>
</organism>
<keyword evidence="5" id="KW-0560">Oxidoreductase</keyword>
<dbReference type="AlphaFoldDB" id="A0A167UV66"/>
<proteinExistence type="inferred from homology"/>
<dbReference type="PANTHER" id="PTHR42973:SF39">
    <property type="entry name" value="FAD-BINDING PCMH-TYPE DOMAIN-CONTAINING PROTEIN"/>
    <property type="match status" value="1"/>
</dbReference>
<gene>
    <name evidence="8" type="ORF">EN45_082720</name>
    <name evidence="9" type="ORF">EN45_083100</name>
</gene>
<accession>A0A167UV66</accession>
<comment type="similarity">
    <text evidence="2">Belongs to the oxygen-dependent FAD-linked oxidoreductase family.</text>
</comment>
<feature type="chain" id="PRO_5007893170" evidence="6">
    <location>
        <begin position="24"/>
        <end position="603"/>
    </location>
</feature>
<reference evidence="9" key="1">
    <citation type="journal article" date="2014" name="Genome Announc.">
        <title>Complete sequencing and chromosome-scale genome assembly of the industrial progenitor strain P2niaD18 from the penicillin producer Penicillium chrysogenum.</title>
        <authorList>
            <person name="Specht T."/>
            <person name="Dahlmann T.A."/>
            <person name="Zadra I."/>
            <person name="Kurnsteiner H."/>
            <person name="Kuck U."/>
        </authorList>
    </citation>
    <scope>NUCLEOTIDE SEQUENCE [LARGE SCALE GENOMIC DNA]</scope>
    <source>
        <strain evidence="9">P2niaD18</strain>
    </source>
</reference>
<keyword evidence="4" id="KW-0274">FAD</keyword>
<evidence type="ECO:0000256" key="2">
    <source>
        <dbReference type="ARBA" id="ARBA00005466"/>
    </source>
</evidence>
<evidence type="ECO:0000313" key="8">
    <source>
        <dbReference type="EMBL" id="KZN89657.1"/>
    </source>
</evidence>
<evidence type="ECO:0000259" key="7">
    <source>
        <dbReference type="PROSITE" id="PS51387"/>
    </source>
</evidence>
<dbReference type="PROSITE" id="PS00862">
    <property type="entry name" value="OX2_COVAL_FAD"/>
    <property type="match status" value="1"/>
</dbReference>
<dbReference type="InterPro" id="IPR016166">
    <property type="entry name" value="FAD-bd_PCMH"/>
</dbReference>
<comment type="cofactor">
    <cofactor evidence="1">
        <name>FAD</name>
        <dbReference type="ChEBI" id="CHEBI:57692"/>
    </cofactor>
</comment>
<dbReference type="Gene3D" id="3.30.465.10">
    <property type="match status" value="1"/>
</dbReference>
<dbReference type="InterPro" id="IPR016169">
    <property type="entry name" value="FAD-bd_PCMH_sub2"/>
</dbReference>
<sequence>MRSFLHTHVFYLLASAGLPATSATQHCKASPGDSTWPSINEWNALNQSIHGTLIKTAPAASSCYPGNPFGSSENCTDVKNHWSYASYHAMWPESVDYSVYANNSCLPPGVDGYSKNKGCSIGGLPQFIVNATTERDVATAMKWASDRNIRITVKGTGHDLGGRSTGAYALSIWTHNFKHIEQKPNWRLPGANSTADVVVCGSGNNWGSVYTAAHKMNRTVVGGEDATVGLGGLIQNGGHGQLSSHYGLASDQVYQVTVITACGQRLVANDVQNQDIFWAVRGAGGGQYGVVTEFVLRTHPVPENVVAGGLSFYPSQNSKASEIASWDALAEVSARIPDLMDIGFTGTVMGLTEENAVKYLGLKEVLPGASAVISLTGFNMTVQRMNDTLNKLAARFDSDHLKITFQPLSSKSYWSSTKPNPLASASSGAVSLMTSHLLGRRELSDIPKERLVTYLQDILASQERNAGSMLLFGLQGGKGTAHVPESRQGSVLPAWRSAYAHTMAYGVSVNATGNPSQSLKAGSEWLNAALEPVWQKWAPESGSYMNEGNPFSSNWKHDFYGDNYNRLLEIKRKYDPQGSLFVWSGVGSDEWNYDLNSGLLCRV</sequence>
<keyword evidence="6" id="KW-0732">Signal</keyword>
<dbReference type="PANTHER" id="PTHR42973">
    <property type="entry name" value="BINDING OXIDOREDUCTASE, PUTATIVE (AFU_ORTHOLOGUE AFUA_1G17690)-RELATED"/>
    <property type="match status" value="1"/>
</dbReference>
<dbReference type="InterPro" id="IPR006094">
    <property type="entry name" value="Oxid_FAD_bind_N"/>
</dbReference>
<dbReference type="GO" id="GO:0016491">
    <property type="term" value="F:oxidoreductase activity"/>
    <property type="evidence" value="ECO:0007669"/>
    <property type="project" value="UniProtKB-KW"/>
</dbReference>
<dbReference type="InterPro" id="IPR050416">
    <property type="entry name" value="FAD-linked_Oxidoreductase"/>
</dbReference>
<evidence type="ECO:0000256" key="3">
    <source>
        <dbReference type="ARBA" id="ARBA00022630"/>
    </source>
</evidence>
<evidence type="ECO:0000313" key="9">
    <source>
        <dbReference type="EMBL" id="KZN89688.1"/>
    </source>
</evidence>
<dbReference type="Proteomes" id="UP000076449">
    <property type="component" value="Chromosome II"/>
</dbReference>
<dbReference type="EMBL" id="CM002799">
    <property type="protein sequence ID" value="KZN89688.1"/>
    <property type="molecule type" value="Genomic_DNA"/>
</dbReference>
<dbReference type="SUPFAM" id="SSF56176">
    <property type="entry name" value="FAD-binding/transporter-associated domain-like"/>
    <property type="match status" value="1"/>
</dbReference>
<dbReference type="PROSITE" id="PS51387">
    <property type="entry name" value="FAD_PCMH"/>
    <property type="match status" value="1"/>
</dbReference>
<dbReference type="Gene3D" id="3.40.462.20">
    <property type="match status" value="1"/>
</dbReference>
<dbReference type="EMBL" id="CM002799">
    <property type="protein sequence ID" value="KZN89657.1"/>
    <property type="molecule type" value="Genomic_DNA"/>
</dbReference>
<evidence type="ECO:0000256" key="6">
    <source>
        <dbReference type="SAM" id="SignalP"/>
    </source>
</evidence>
<dbReference type="GO" id="GO:0071949">
    <property type="term" value="F:FAD binding"/>
    <property type="evidence" value="ECO:0007669"/>
    <property type="project" value="InterPro"/>
</dbReference>
<evidence type="ECO:0000256" key="1">
    <source>
        <dbReference type="ARBA" id="ARBA00001974"/>
    </source>
</evidence>
<dbReference type="InterPro" id="IPR012951">
    <property type="entry name" value="BBE"/>
</dbReference>
<protein>
    <submittedName>
        <fullName evidence="9">Putative FAD-linked oxidoreductase</fullName>
    </submittedName>
</protein>
<dbReference type="Pfam" id="PF01565">
    <property type="entry name" value="FAD_binding_4"/>
    <property type="match status" value="1"/>
</dbReference>